<dbReference type="InterPro" id="IPR003615">
    <property type="entry name" value="HNH_nuc"/>
</dbReference>
<keyword evidence="3" id="KW-0255">Endonuclease</keyword>
<comment type="similarity">
    <text evidence="1">Belongs to the Rv1128c/1148c/1588c/1702c/1945/3466 family.</text>
</comment>
<protein>
    <submittedName>
        <fullName evidence="3">HNH endonuclease</fullName>
    </submittedName>
</protein>
<proteinExistence type="inferred from homology"/>
<evidence type="ECO:0000256" key="1">
    <source>
        <dbReference type="ARBA" id="ARBA00023450"/>
    </source>
</evidence>
<dbReference type="Pfam" id="PF01844">
    <property type="entry name" value="HNH"/>
    <property type="match status" value="1"/>
</dbReference>
<reference evidence="4" key="1">
    <citation type="submission" date="2016-10" db="EMBL/GenBank/DDBJ databases">
        <authorList>
            <person name="Varghese N."/>
            <person name="Submissions S."/>
        </authorList>
    </citation>
    <scope>NUCLEOTIDE SEQUENCE [LARGE SCALE GENOMIC DNA]</scope>
    <source>
        <strain evidence="4">DSM 46838</strain>
    </source>
</reference>
<feature type="domain" description="HNH nuclease" evidence="2">
    <location>
        <begin position="317"/>
        <end position="369"/>
    </location>
</feature>
<dbReference type="GO" id="GO:0004519">
    <property type="term" value="F:endonuclease activity"/>
    <property type="evidence" value="ECO:0007669"/>
    <property type="project" value="UniProtKB-KW"/>
</dbReference>
<dbReference type="EMBL" id="FOND01000001">
    <property type="protein sequence ID" value="SFD93394.1"/>
    <property type="molecule type" value="Genomic_DNA"/>
</dbReference>
<gene>
    <name evidence="3" type="ORF">SAMN05216574_101345</name>
</gene>
<dbReference type="Pfam" id="PF02720">
    <property type="entry name" value="DUF222"/>
    <property type="match status" value="1"/>
</dbReference>
<keyword evidence="4" id="KW-1185">Reference proteome</keyword>
<evidence type="ECO:0000313" key="4">
    <source>
        <dbReference type="Proteomes" id="UP000198589"/>
    </source>
</evidence>
<organism evidence="3 4">
    <name type="scientific">Blastococcus tunisiensis</name>
    <dbReference type="NCBI Taxonomy" id="1798228"/>
    <lineage>
        <taxon>Bacteria</taxon>
        <taxon>Bacillati</taxon>
        <taxon>Actinomycetota</taxon>
        <taxon>Actinomycetes</taxon>
        <taxon>Geodermatophilales</taxon>
        <taxon>Geodermatophilaceae</taxon>
        <taxon>Blastococcus</taxon>
    </lineage>
</organism>
<dbReference type="GO" id="GO:0003676">
    <property type="term" value="F:nucleic acid binding"/>
    <property type="evidence" value="ECO:0007669"/>
    <property type="project" value="InterPro"/>
</dbReference>
<accession>A0A1I1WE13</accession>
<dbReference type="SMART" id="SM00507">
    <property type="entry name" value="HNHc"/>
    <property type="match status" value="1"/>
</dbReference>
<keyword evidence="3" id="KW-0378">Hydrolase</keyword>
<evidence type="ECO:0000313" key="3">
    <source>
        <dbReference type="EMBL" id="SFD93394.1"/>
    </source>
</evidence>
<dbReference type="InterPro" id="IPR003870">
    <property type="entry name" value="DUF222"/>
</dbReference>
<dbReference type="STRING" id="1798228.SAMN05216574_101345"/>
<dbReference type="OrthoDB" id="3656171at2"/>
<evidence type="ECO:0000259" key="2">
    <source>
        <dbReference type="SMART" id="SM00507"/>
    </source>
</evidence>
<keyword evidence="3" id="KW-0540">Nuclease</keyword>
<name>A0A1I1WE13_9ACTN</name>
<sequence>MPGLLRSFLDLLDADALEGLVTDDQVLDRTAVLVAVRNAADAELTRTVRKAENMQAPERDGTRSMRSWLRGHVRLSAREAARIVRNGRALEQFPAVAKAFAEGAVTAEQVAVIAPAAAVDVLAEAVGQGIDVSAVDELLAEVATTQEHAVLGTVVQHFLARLDPDGSEPDPTERRAVSISRHADGSVSGRFELDAVGGEKFCSVLESMVQADRPAGDLRTRSRQLGDALVQWADNTLAAGQLPILRTVKPHVIVTIPLADLVDLAALPGAGSTGFGAEISAARARMLACDGNVTRIVIGPEGQPLEAGRTKRVFPPHLRRAVDVRDHHCVFAGCSAPSHWCDVHHLVHWAHGGETDVDNAALLCERHHTKVHHGFRVERQPDGRWRTWRPDGTEILLGSALLA</sequence>
<dbReference type="Gene3D" id="1.10.30.50">
    <property type="match status" value="1"/>
</dbReference>
<dbReference type="AlphaFoldDB" id="A0A1I1WE13"/>
<dbReference type="Proteomes" id="UP000198589">
    <property type="component" value="Unassembled WGS sequence"/>
</dbReference>
<dbReference type="CDD" id="cd00085">
    <property type="entry name" value="HNHc"/>
    <property type="match status" value="1"/>
</dbReference>
<dbReference type="InterPro" id="IPR002711">
    <property type="entry name" value="HNH"/>
</dbReference>
<dbReference type="GO" id="GO:0008270">
    <property type="term" value="F:zinc ion binding"/>
    <property type="evidence" value="ECO:0007669"/>
    <property type="project" value="InterPro"/>
</dbReference>
<dbReference type="RefSeq" id="WP_139228733.1">
    <property type="nucleotide sequence ID" value="NZ_FOND01000001.1"/>
</dbReference>